<keyword evidence="3" id="KW-1185">Reference proteome</keyword>
<dbReference type="EMBL" id="CAJHNH020003794">
    <property type="protein sequence ID" value="CAG5130012.1"/>
    <property type="molecule type" value="Genomic_DNA"/>
</dbReference>
<evidence type="ECO:0000313" key="2">
    <source>
        <dbReference type="EMBL" id="CAG5130012.1"/>
    </source>
</evidence>
<gene>
    <name evidence="2" type="ORF">CUNI_LOCUS15570</name>
</gene>
<dbReference type="AlphaFoldDB" id="A0A8S3ZRC3"/>
<proteinExistence type="predicted"/>
<dbReference type="Proteomes" id="UP000678393">
    <property type="component" value="Unassembled WGS sequence"/>
</dbReference>
<organism evidence="2 3">
    <name type="scientific">Candidula unifasciata</name>
    <dbReference type="NCBI Taxonomy" id="100452"/>
    <lineage>
        <taxon>Eukaryota</taxon>
        <taxon>Metazoa</taxon>
        <taxon>Spiralia</taxon>
        <taxon>Lophotrochozoa</taxon>
        <taxon>Mollusca</taxon>
        <taxon>Gastropoda</taxon>
        <taxon>Heterobranchia</taxon>
        <taxon>Euthyneura</taxon>
        <taxon>Panpulmonata</taxon>
        <taxon>Eupulmonata</taxon>
        <taxon>Stylommatophora</taxon>
        <taxon>Helicina</taxon>
        <taxon>Helicoidea</taxon>
        <taxon>Geomitridae</taxon>
        <taxon>Candidula</taxon>
    </lineage>
</organism>
<comment type="caution">
    <text evidence="2">The sequence shown here is derived from an EMBL/GenBank/DDBJ whole genome shotgun (WGS) entry which is preliminary data.</text>
</comment>
<dbReference type="OrthoDB" id="9979716at2759"/>
<protein>
    <submittedName>
        <fullName evidence="2">Uncharacterized protein</fullName>
    </submittedName>
</protein>
<sequence length="229" mass="24858">MHVCVSVYQPPTDELTLISVCPSPASDSLPKPCPLPGVYNYVQRHSQCTGQLDIGCSRDSEIVVDGRCPGGESADVLQCYHNWTEGDRIYVIAGRAGDLRKAADCLVCKVTANGYELEADPACGNERLHVLGRPMEFIINSPSKLCSATTSRPAVYPAQSQESRDQTGIYDTNPSKGIHSGEIVEKHSSSLGSKKTSGIINADNKGQNNLPQSFIIWPTVLLCVLYNFR</sequence>
<name>A0A8S3ZRC3_9EUPU</name>
<evidence type="ECO:0000256" key="1">
    <source>
        <dbReference type="SAM" id="MobiDB-lite"/>
    </source>
</evidence>
<feature type="region of interest" description="Disordered" evidence="1">
    <location>
        <begin position="156"/>
        <end position="178"/>
    </location>
</feature>
<reference evidence="2" key="1">
    <citation type="submission" date="2021-04" db="EMBL/GenBank/DDBJ databases">
        <authorList>
            <consortium name="Molecular Ecology Group"/>
        </authorList>
    </citation>
    <scope>NUCLEOTIDE SEQUENCE</scope>
</reference>
<accession>A0A8S3ZRC3</accession>
<evidence type="ECO:0000313" key="3">
    <source>
        <dbReference type="Proteomes" id="UP000678393"/>
    </source>
</evidence>